<dbReference type="Pfam" id="PF03466">
    <property type="entry name" value="LysR_substrate"/>
    <property type="match status" value="1"/>
</dbReference>
<evidence type="ECO:0000256" key="3">
    <source>
        <dbReference type="ARBA" id="ARBA00023125"/>
    </source>
</evidence>
<reference evidence="6 7" key="1">
    <citation type="submission" date="2023-08" db="EMBL/GenBank/DDBJ databases">
        <authorList>
            <person name="Roldan D.M."/>
            <person name="Menes R.J."/>
        </authorList>
    </citation>
    <scope>NUCLEOTIDE SEQUENCE [LARGE SCALE GENOMIC DNA]</scope>
    <source>
        <strain evidence="6 7">CCM 2812</strain>
    </source>
</reference>
<dbReference type="Proteomes" id="UP001235760">
    <property type="component" value="Unassembled WGS sequence"/>
</dbReference>
<dbReference type="Pfam" id="PF00126">
    <property type="entry name" value="HTH_1"/>
    <property type="match status" value="2"/>
</dbReference>
<dbReference type="Gene3D" id="1.10.10.10">
    <property type="entry name" value="Winged helix-like DNA-binding domain superfamily/Winged helix DNA-binding domain"/>
    <property type="match status" value="2"/>
</dbReference>
<dbReference type="EMBL" id="JAUZEE010000013">
    <property type="protein sequence ID" value="MDP4302656.1"/>
    <property type="molecule type" value="Genomic_DNA"/>
</dbReference>
<gene>
    <name evidence="6" type="ORF">Q8X39_18615</name>
</gene>
<evidence type="ECO:0000256" key="4">
    <source>
        <dbReference type="ARBA" id="ARBA00023163"/>
    </source>
</evidence>
<evidence type="ECO:0000256" key="1">
    <source>
        <dbReference type="ARBA" id="ARBA00009437"/>
    </source>
</evidence>
<dbReference type="SUPFAM" id="SSF53850">
    <property type="entry name" value="Periplasmic binding protein-like II"/>
    <property type="match status" value="1"/>
</dbReference>
<dbReference type="PROSITE" id="PS50931">
    <property type="entry name" value="HTH_LYSR"/>
    <property type="match status" value="2"/>
</dbReference>
<feature type="domain" description="HTH lysR-type" evidence="5">
    <location>
        <begin position="13"/>
        <end position="70"/>
    </location>
</feature>
<name>A0ABT9G862_LEPDI</name>
<dbReference type="SUPFAM" id="SSF46785">
    <property type="entry name" value="Winged helix' DNA-binding domain"/>
    <property type="match status" value="2"/>
</dbReference>
<evidence type="ECO:0000256" key="2">
    <source>
        <dbReference type="ARBA" id="ARBA00023015"/>
    </source>
</evidence>
<keyword evidence="2" id="KW-0805">Transcription regulation</keyword>
<organism evidence="6 7">
    <name type="scientific">Leptothrix discophora</name>
    <dbReference type="NCBI Taxonomy" id="89"/>
    <lineage>
        <taxon>Bacteria</taxon>
        <taxon>Pseudomonadati</taxon>
        <taxon>Pseudomonadota</taxon>
        <taxon>Betaproteobacteria</taxon>
        <taxon>Burkholderiales</taxon>
        <taxon>Sphaerotilaceae</taxon>
        <taxon>Leptothrix</taxon>
    </lineage>
</organism>
<evidence type="ECO:0000313" key="6">
    <source>
        <dbReference type="EMBL" id="MDP4302656.1"/>
    </source>
</evidence>
<proteinExistence type="inferred from homology"/>
<dbReference type="Gene3D" id="3.40.190.10">
    <property type="entry name" value="Periplasmic binding protein-like II"/>
    <property type="match status" value="2"/>
</dbReference>
<dbReference type="InterPro" id="IPR005119">
    <property type="entry name" value="LysR_subst-bd"/>
</dbReference>
<dbReference type="RefSeq" id="WP_305751195.1">
    <property type="nucleotide sequence ID" value="NZ_JAUZEE010000013.1"/>
</dbReference>
<dbReference type="PANTHER" id="PTHR30537">
    <property type="entry name" value="HTH-TYPE TRANSCRIPTIONAL REGULATOR"/>
    <property type="match status" value="1"/>
</dbReference>
<protein>
    <submittedName>
        <fullName evidence="6">LysR family transcriptional regulator</fullName>
    </submittedName>
</protein>
<comment type="caution">
    <text evidence="6">The sequence shown here is derived from an EMBL/GenBank/DDBJ whole genome shotgun (WGS) entry which is preliminary data.</text>
</comment>
<feature type="domain" description="HTH lysR-type" evidence="5">
    <location>
        <begin position="160"/>
        <end position="217"/>
    </location>
</feature>
<dbReference type="InterPro" id="IPR036390">
    <property type="entry name" value="WH_DNA-bd_sf"/>
</dbReference>
<sequence length="499" mass="54623">MHGHHPSPITHRLSLNTWRVFEATARLHSFSAAADELSVMHGAVSQHIRSLEDAIGWPLLQRTAQGVMPTAEGPIARVSKPPLHGLGHALQRRRRQGREQIPQARASAGRTPVVVEAVEVRLTSNWHEEEHEGHHGGGASRCGGRLRCPASSRDTSSAMDKLKAIQYFLAAAQSGSLSAAARQQGVTLQAVAKLVRALEAELGATLFQRGSRGLQLTADGTQYAEACAPLLAQLQAADDGLRQSRQRPQGTLVVGGTPFLLQHGIVPALSAFHASHPDLTLDLRAVLHLEEAAAKDCDLLLLHGWFEAGAWVRRELPVMAQVTAASPDYWKRQGFPRHPRDLAGHNCLCYRNPYGKLLDLWRYRQVGAQDAQGAQGEVVEEVVVRGWLHSNHRDNLLALALDHGGVVRIAFATAQAELASGRLVPALVDWELMDPPPLAMYFRPELRRTLRLRVFADFAATRCTELAQVTDALGHASVDGRPAWHQGNSRRASSWLSQR</sequence>
<dbReference type="InterPro" id="IPR036388">
    <property type="entry name" value="WH-like_DNA-bd_sf"/>
</dbReference>
<evidence type="ECO:0000259" key="5">
    <source>
        <dbReference type="PROSITE" id="PS50931"/>
    </source>
</evidence>
<dbReference type="InterPro" id="IPR000847">
    <property type="entry name" value="LysR_HTH_N"/>
</dbReference>
<keyword evidence="4" id="KW-0804">Transcription</keyword>
<comment type="similarity">
    <text evidence="1">Belongs to the LysR transcriptional regulatory family.</text>
</comment>
<dbReference type="InterPro" id="IPR058163">
    <property type="entry name" value="LysR-type_TF_proteobact-type"/>
</dbReference>
<accession>A0ABT9G862</accession>
<dbReference type="PANTHER" id="PTHR30537:SF5">
    <property type="entry name" value="HTH-TYPE TRANSCRIPTIONAL ACTIVATOR TTDR-RELATED"/>
    <property type="match status" value="1"/>
</dbReference>
<evidence type="ECO:0000313" key="7">
    <source>
        <dbReference type="Proteomes" id="UP001235760"/>
    </source>
</evidence>
<keyword evidence="7" id="KW-1185">Reference proteome</keyword>
<keyword evidence="3" id="KW-0238">DNA-binding</keyword>